<sequence>MHGLFGPREQHSHEFYDPHNNQMNMATQATIEQFQNPNTLAEGVIVFKRLDRNLKGSKAVKVSDKEGVIVFSLSDLPLRVVFVNDKNVSIERRTETEVIIGGKHKLEAVETPEEILNKPPPSKLSSAVQNVRDFFVKSEAAEAISDVIHPDAKKKEQVAKLREKYATVEEPKKKGMLSSLRKGNTREI</sequence>
<accession>A0A2P6NNA1</accession>
<protein>
    <submittedName>
        <fullName evidence="1">Uncharacterized protein</fullName>
    </submittedName>
</protein>
<keyword evidence="2" id="KW-1185">Reference proteome</keyword>
<proteinExistence type="predicted"/>
<evidence type="ECO:0000313" key="2">
    <source>
        <dbReference type="Proteomes" id="UP000241769"/>
    </source>
</evidence>
<comment type="caution">
    <text evidence="1">The sequence shown here is derived from an EMBL/GenBank/DDBJ whole genome shotgun (WGS) entry which is preliminary data.</text>
</comment>
<reference evidence="1 2" key="1">
    <citation type="journal article" date="2018" name="Genome Biol. Evol.">
        <title>Multiple Roots of Fruiting Body Formation in Amoebozoa.</title>
        <authorList>
            <person name="Hillmann F."/>
            <person name="Forbes G."/>
            <person name="Novohradska S."/>
            <person name="Ferling I."/>
            <person name="Riege K."/>
            <person name="Groth M."/>
            <person name="Westermann M."/>
            <person name="Marz M."/>
            <person name="Spaller T."/>
            <person name="Winckler T."/>
            <person name="Schaap P."/>
            <person name="Glockner G."/>
        </authorList>
    </citation>
    <scope>NUCLEOTIDE SEQUENCE [LARGE SCALE GENOMIC DNA]</scope>
    <source>
        <strain evidence="1 2">Jena</strain>
    </source>
</reference>
<name>A0A2P6NNA1_9EUKA</name>
<organism evidence="1 2">
    <name type="scientific">Planoprotostelium fungivorum</name>
    <dbReference type="NCBI Taxonomy" id="1890364"/>
    <lineage>
        <taxon>Eukaryota</taxon>
        <taxon>Amoebozoa</taxon>
        <taxon>Evosea</taxon>
        <taxon>Variosea</taxon>
        <taxon>Cavosteliida</taxon>
        <taxon>Cavosteliaceae</taxon>
        <taxon>Planoprotostelium</taxon>
    </lineage>
</organism>
<dbReference type="AlphaFoldDB" id="A0A2P6NNA1"/>
<gene>
    <name evidence="1" type="ORF">PROFUN_07086</name>
</gene>
<dbReference type="EMBL" id="MDYQ01000046">
    <property type="protein sequence ID" value="PRP85378.1"/>
    <property type="molecule type" value="Genomic_DNA"/>
</dbReference>
<dbReference type="Proteomes" id="UP000241769">
    <property type="component" value="Unassembled WGS sequence"/>
</dbReference>
<evidence type="ECO:0000313" key="1">
    <source>
        <dbReference type="EMBL" id="PRP85378.1"/>
    </source>
</evidence>
<dbReference type="InParanoid" id="A0A2P6NNA1"/>